<gene>
    <name evidence="1" type="ORF">AABB24_012482</name>
</gene>
<dbReference type="PANTHER" id="PTHR48444:SF1">
    <property type="entry name" value="DNA TOPOISOMERASE 6 SUBUNIT B"/>
    <property type="match status" value="1"/>
</dbReference>
<keyword evidence="2" id="KW-1185">Reference proteome</keyword>
<sequence length="99" mass="11634">MNSENYTSFCTLDIDIYKNVPHIIHEKGENKNRWHGAEIQIVIERNWIMYRENAQKNVEYLSSHPRVKKVNYAMSARSMLSFLTGSLALFKHIAEATKY</sequence>
<accession>A0ABD2U450</accession>
<proteinExistence type="predicted"/>
<protein>
    <submittedName>
        <fullName evidence="1">Uncharacterized protein</fullName>
    </submittedName>
</protein>
<comment type="caution">
    <text evidence="1">The sequence shown here is derived from an EMBL/GenBank/DDBJ whole genome shotgun (WGS) entry which is preliminary data.</text>
</comment>
<name>A0ABD2U450_9SOLN</name>
<dbReference type="Proteomes" id="UP001627284">
    <property type="component" value="Unassembled WGS sequence"/>
</dbReference>
<evidence type="ECO:0000313" key="2">
    <source>
        <dbReference type="Proteomes" id="UP001627284"/>
    </source>
</evidence>
<dbReference type="InterPro" id="IPR036890">
    <property type="entry name" value="HATPase_C_sf"/>
</dbReference>
<dbReference type="PANTHER" id="PTHR48444">
    <property type="entry name" value="DNA TOPOISOMERASE 6 SUBUNIT B"/>
    <property type="match status" value="1"/>
</dbReference>
<dbReference type="AlphaFoldDB" id="A0ABD2U450"/>
<organism evidence="1 2">
    <name type="scientific">Solanum stoloniferum</name>
    <dbReference type="NCBI Taxonomy" id="62892"/>
    <lineage>
        <taxon>Eukaryota</taxon>
        <taxon>Viridiplantae</taxon>
        <taxon>Streptophyta</taxon>
        <taxon>Embryophyta</taxon>
        <taxon>Tracheophyta</taxon>
        <taxon>Spermatophyta</taxon>
        <taxon>Magnoliopsida</taxon>
        <taxon>eudicotyledons</taxon>
        <taxon>Gunneridae</taxon>
        <taxon>Pentapetalae</taxon>
        <taxon>asterids</taxon>
        <taxon>lamiids</taxon>
        <taxon>Solanales</taxon>
        <taxon>Solanaceae</taxon>
        <taxon>Solanoideae</taxon>
        <taxon>Solaneae</taxon>
        <taxon>Solanum</taxon>
    </lineage>
</organism>
<reference evidence="1 2" key="1">
    <citation type="submission" date="2024-05" db="EMBL/GenBank/DDBJ databases">
        <title>De novo assembly of an allotetraploid wild potato.</title>
        <authorList>
            <person name="Hosaka A.J."/>
        </authorList>
    </citation>
    <scope>NUCLEOTIDE SEQUENCE [LARGE SCALE GENOMIC DNA]</scope>
    <source>
        <tissue evidence="1">Young leaves</tissue>
    </source>
</reference>
<dbReference type="Gene3D" id="3.30.565.10">
    <property type="entry name" value="Histidine kinase-like ATPase, C-terminal domain"/>
    <property type="match status" value="1"/>
</dbReference>
<dbReference type="EMBL" id="JBJKTR010000007">
    <property type="protein sequence ID" value="KAL3363205.1"/>
    <property type="molecule type" value="Genomic_DNA"/>
</dbReference>
<evidence type="ECO:0000313" key="1">
    <source>
        <dbReference type="EMBL" id="KAL3363205.1"/>
    </source>
</evidence>